<dbReference type="InterPro" id="IPR036709">
    <property type="entry name" value="Autotransporte_beta_dom_sf"/>
</dbReference>
<evidence type="ECO:0000256" key="1">
    <source>
        <dbReference type="SAM" id="SignalP"/>
    </source>
</evidence>
<dbReference type="Gene3D" id="1.25.40.10">
    <property type="entry name" value="Tetratricopeptide repeat domain"/>
    <property type="match status" value="1"/>
</dbReference>
<accession>A0ABX9JNE7</accession>
<gene>
    <name evidence="2" type="ORF">ATI61_118180</name>
</gene>
<evidence type="ECO:0000313" key="3">
    <source>
        <dbReference type="Proteomes" id="UP000256345"/>
    </source>
</evidence>
<name>A0ABX9JNE7_9BACT</name>
<evidence type="ECO:0008006" key="4">
    <source>
        <dbReference type="Google" id="ProtNLM"/>
    </source>
</evidence>
<keyword evidence="1" id="KW-0732">Signal</keyword>
<comment type="caution">
    <text evidence="2">The sequence shown here is derived from an EMBL/GenBank/DDBJ whole genome shotgun (WGS) entry which is preliminary data.</text>
</comment>
<dbReference type="SUPFAM" id="SSF103515">
    <property type="entry name" value="Autotransporter"/>
    <property type="match status" value="1"/>
</dbReference>
<feature type="signal peptide" evidence="1">
    <location>
        <begin position="1"/>
        <end position="22"/>
    </location>
</feature>
<organism evidence="2 3">
    <name type="scientific">Archangium gephyra</name>
    <dbReference type="NCBI Taxonomy" id="48"/>
    <lineage>
        <taxon>Bacteria</taxon>
        <taxon>Pseudomonadati</taxon>
        <taxon>Myxococcota</taxon>
        <taxon>Myxococcia</taxon>
        <taxon>Myxococcales</taxon>
        <taxon>Cystobacterineae</taxon>
        <taxon>Archangiaceae</taxon>
        <taxon>Archangium</taxon>
    </lineage>
</organism>
<dbReference type="Proteomes" id="UP000256345">
    <property type="component" value="Unassembled WGS sequence"/>
</dbReference>
<evidence type="ECO:0000313" key="2">
    <source>
        <dbReference type="EMBL" id="REG22975.1"/>
    </source>
</evidence>
<feature type="chain" id="PRO_5046996042" description="Tetratricopeptide repeat protein" evidence="1">
    <location>
        <begin position="23"/>
        <end position="320"/>
    </location>
</feature>
<proteinExistence type="predicted"/>
<keyword evidence="3" id="KW-1185">Reference proteome</keyword>
<dbReference type="InterPro" id="IPR011990">
    <property type="entry name" value="TPR-like_helical_dom_sf"/>
</dbReference>
<sequence>MTILRNTLWLFLLVLAVPAAHAEQPSNVKVPQTQNPYIKSIATLYEQARYEEALSRLQKVLDWKANDTQELLWLKLMQGVLQVELSQGEALESFKEALALDKQSQLPVQGSRRLRKLFEQARDTLDLPADKELLAKELDAVVPKAPVVRGPPPRRYGLSVDVRVEVDVLGIGLSSSEVDMLGIGPTSSEEEWLNAGASFNVPLAPAMSVGYTRERLGGVLTVLVQPAPGLRAEGQFHPLTLGWVRPYARLGATAFYGEKNTQGSTTFFGGVSARGALGIDVQWNSRMYAFADVAYDHFLYGGGSYRSQSLLLSVGVGLFP</sequence>
<protein>
    <recommendedName>
        <fullName evidence="4">Tetratricopeptide repeat protein</fullName>
    </recommendedName>
</protein>
<reference evidence="2 3" key="1">
    <citation type="submission" date="2018-08" db="EMBL/GenBank/DDBJ databases">
        <title>Genomic Encyclopedia of Archaeal and Bacterial Type Strains, Phase II (KMG-II): from individual species to whole genera.</title>
        <authorList>
            <person name="Goeker M."/>
        </authorList>
    </citation>
    <scope>NUCLEOTIDE SEQUENCE [LARGE SCALE GENOMIC DNA]</scope>
    <source>
        <strain evidence="2 3">DSM 2261</strain>
    </source>
</reference>
<dbReference type="EMBL" id="QUMU01000018">
    <property type="protein sequence ID" value="REG22975.1"/>
    <property type="molecule type" value="Genomic_DNA"/>
</dbReference>